<evidence type="ECO:0000256" key="5">
    <source>
        <dbReference type="ARBA" id="ARBA00023004"/>
    </source>
</evidence>
<dbReference type="GO" id="GO:0016121">
    <property type="term" value="P:carotene catabolic process"/>
    <property type="evidence" value="ECO:0007669"/>
    <property type="project" value="TreeGrafter"/>
</dbReference>
<dbReference type="Proteomes" id="UP000032180">
    <property type="component" value="Chromosome 8"/>
</dbReference>
<evidence type="ECO:0000313" key="9">
    <source>
        <dbReference type="Proteomes" id="UP000032180"/>
    </source>
</evidence>
<comment type="cofactor">
    <cofactor evidence="6">
        <name>Fe(2+)</name>
        <dbReference type="ChEBI" id="CHEBI:29033"/>
    </cofactor>
    <text evidence="6">Binds 1 Fe(2+) ion per subunit.</text>
</comment>
<dbReference type="STRING" id="77586.A0A0D9X792"/>
<evidence type="ECO:0000256" key="2">
    <source>
        <dbReference type="ARBA" id="ARBA00022723"/>
    </source>
</evidence>
<evidence type="ECO:0000256" key="7">
    <source>
        <dbReference type="SAM" id="MobiDB-lite"/>
    </source>
</evidence>
<feature type="binding site" evidence="6">
    <location>
        <position position="371"/>
    </location>
    <ligand>
        <name>Fe cation</name>
        <dbReference type="ChEBI" id="CHEBI:24875"/>
        <note>catalytic</note>
    </ligand>
</feature>
<evidence type="ECO:0000256" key="6">
    <source>
        <dbReference type="PIRSR" id="PIRSR604294-1"/>
    </source>
</evidence>
<dbReference type="PANTHER" id="PTHR10543:SF83">
    <property type="entry name" value="OS08G0371608 PROTEIN"/>
    <property type="match status" value="1"/>
</dbReference>
<keyword evidence="4" id="KW-0223">Dioxygenase</keyword>
<evidence type="ECO:0000256" key="3">
    <source>
        <dbReference type="ARBA" id="ARBA00022946"/>
    </source>
</evidence>
<dbReference type="EnsemblPlants" id="LPERR08G10460.1">
    <property type="protein sequence ID" value="LPERR08G10460.1"/>
    <property type="gene ID" value="LPERR08G10460"/>
</dbReference>
<keyword evidence="3" id="KW-0809">Transit peptide</keyword>
<evidence type="ECO:0008006" key="10">
    <source>
        <dbReference type="Google" id="ProtNLM"/>
    </source>
</evidence>
<dbReference type="GO" id="GO:0010436">
    <property type="term" value="F:carotenoid dioxygenase activity"/>
    <property type="evidence" value="ECO:0007669"/>
    <property type="project" value="TreeGrafter"/>
</dbReference>
<protein>
    <recommendedName>
        <fullName evidence="10">Carotenoid cleavage dioxygenase</fullName>
    </recommendedName>
</protein>
<evidence type="ECO:0000313" key="8">
    <source>
        <dbReference type="EnsemblPlants" id="LPERR08G10460.1"/>
    </source>
</evidence>
<dbReference type="Pfam" id="PF03055">
    <property type="entry name" value="RPE65"/>
    <property type="match status" value="3"/>
</dbReference>
<feature type="region of interest" description="Disordered" evidence="7">
    <location>
        <begin position="1"/>
        <end position="30"/>
    </location>
</feature>
<feature type="binding site" evidence="6">
    <location>
        <position position="322"/>
    </location>
    <ligand>
        <name>Fe cation</name>
        <dbReference type="ChEBI" id="CHEBI:24875"/>
        <note>catalytic</note>
    </ligand>
</feature>
<name>A0A0D9X792_9ORYZ</name>
<feature type="compositionally biased region" description="Polar residues" evidence="7">
    <location>
        <begin position="1"/>
        <end position="10"/>
    </location>
</feature>
<accession>A0A0D9X792</accession>
<evidence type="ECO:0000256" key="1">
    <source>
        <dbReference type="ARBA" id="ARBA00006787"/>
    </source>
</evidence>
<organism evidence="8 9">
    <name type="scientific">Leersia perrieri</name>
    <dbReference type="NCBI Taxonomy" id="77586"/>
    <lineage>
        <taxon>Eukaryota</taxon>
        <taxon>Viridiplantae</taxon>
        <taxon>Streptophyta</taxon>
        <taxon>Embryophyta</taxon>
        <taxon>Tracheophyta</taxon>
        <taxon>Spermatophyta</taxon>
        <taxon>Magnoliopsida</taxon>
        <taxon>Liliopsida</taxon>
        <taxon>Poales</taxon>
        <taxon>Poaceae</taxon>
        <taxon>BOP clade</taxon>
        <taxon>Oryzoideae</taxon>
        <taxon>Oryzeae</taxon>
        <taxon>Oryzinae</taxon>
        <taxon>Leersia</taxon>
    </lineage>
</organism>
<keyword evidence="4" id="KW-0560">Oxidoreductase</keyword>
<keyword evidence="5 6" id="KW-0408">Iron</keyword>
<dbReference type="PANTHER" id="PTHR10543">
    <property type="entry name" value="BETA-CAROTENE DIOXYGENASE"/>
    <property type="match status" value="1"/>
</dbReference>
<sequence>MVTVVSSSMYGASLQPRGRRRPVGITRPNASDHFTTPITSTVKFSPFMPKSLCYTEITPATKLYMILILIAFFTQPPFKEFQQQLTTKLKEASAAVTIASSQLLDKFVDSTFTFSQQSLRPTEKNGCIASSNNIYGGATHLQSNFAPVDEIGERTEIVSIEGTIPDEFPEGVYIRNGSNPLFGALHTVNSIFGQSEDIWVEGEGMLHATYFTKNIEDNTWSVSYNNRYVQSDTFRMERDRQRPRFLSVTKGNPLAMLAASILNMVRFGKVIRNISNTSVFQHAGRVFSAAENDIPHEIDLENLGTLRSWCIDGEWNMPFTAHPKVAPRSGELVIYGFNFVKPFMTVGLVSEDGKKLKRKVDLKLERCALCHEIGITKILLDYETESYARIGVIPRYGDADSVIWFDVEPFCTLHLVNGFEEDDEADYPIKSSYCILFLVLQCSHVVVMRGFRVPASIIMGPTLEHITDEKPDKLNEEYFSRLYEWRLNLKSRGCTGNYLTGTDVALEFPVINDRYVGLHHNATKFGGFAKLYLEDKNKAHIIDARRFDNGPIAKITLPHRVPYGFHGAFILRNKNT</sequence>
<dbReference type="AlphaFoldDB" id="A0A0D9X792"/>
<dbReference type="GO" id="GO:0046872">
    <property type="term" value="F:metal ion binding"/>
    <property type="evidence" value="ECO:0007669"/>
    <property type="project" value="UniProtKB-KW"/>
</dbReference>
<reference evidence="8" key="3">
    <citation type="submission" date="2015-04" db="UniProtKB">
        <authorList>
            <consortium name="EnsemblPlants"/>
        </authorList>
    </citation>
    <scope>IDENTIFICATION</scope>
</reference>
<keyword evidence="2 6" id="KW-0479">Metal-binding</keyword>
<dbReference type="HOGENOM" id="CLU_016472_2_1_1"/>
<dbReference type="eggNOG" id="KOG1285">
    <property type="taxonomic scope" value="Eukaryota"/>
</dbReference>
<dbReference type="GO" id="GO:0009570">
    <property type="term" value="C:chloroplast stroma"/>
    <property type="evidence" value="ECO:0007669"/>
    <property type="project" value="TreeGrafter"/>
</dbReference>
<dbReference type="Gramene" id="LPERR08G10460.1">
    <property type="protein sequence ID" value="LPERR08G10460.1"/>
    <property type="gene ID" value="LPERR08G10460"/>
</dbReference>
<proteinExistence type="inferred from homology"/>
<feature type="binding site" evidence="6">
    <location>
        <position position="414"/>
    </location>
    <ligand>
        <name>Fe cation</name>
        <dbReference type="ChEBI" id="CHEBI:24875"/>
        <note>catalytic</note>
    </ligand>
</feature>
<reference evidence="9" key="2">
    <citation type="submission" date="2013-12" db="EMBL/GenBank/DDBJ databases">
        <authorList>
            <person name="Yu Y."/>
            <person name="Lee S."/>
            <person name="de Baynast K."/>
            <person name="Wissotski M."/>
            <person name="Liu L."/>
            <person name="Talag J."/>
            <person name="Goicoechea J."/>
            <person name="Angelova A."/>
            <person name="Jetty R."/>
            <person name="Kudrna D."/>
            <person name="Golser W."/>
            <person name="Rivera L."/>
            <person name="Zhang J."/>
            <person name="Wing R."/>
        </authorList>
    </citation>
    <scope>NUCLEOTIDE SEQUENCE</scope>
</reference>
<reference evidence="8 9" key="1">
    <citation type="submission" date="2012-08" db="EMBL/GenBank/DDBJ databases">
        <title>Oryza genome evolution.</title>
        <authorList>
            <person name="Wing R.A."/>
        </authorList>
    </citation>
    <scope>NUCLEOTIDE SEQUENCE</scope>
</reference>
<dbReference type="InterPro" id="IPR004294">
    <property type="entry name" value="Carotenoid_Oase"/>
</dbReference>
<keyword evidence="9" id="KW-1185">Reference proteome</keyword>
<evidence type="ECO:0000256" key="4">
    <source>
        <dbReference type="ARBA" id="ARBA00022964"/>
    </source>
</evidence>
<comment type="similarity">
    <text evidence="1">Belongs to the carotenoid oxygenase family.</text>
</comment>